<accession>N6U1Q0</accession>
<name>N6U1Q0_9HYPH</name>
<evidence type="ECO:0000313" key="1">
    <source>
        <dbReference type="EMBL" id="ENN84303.1"/>
    </source>
</evidence>
<keyword evidence="2" id="KW-1185">Reference proteome</keyword>
<dbReference type="EMBL" id="AQHN01000089">
    <property type="protein sequence ID" value="ENN84303.1"/>
    <property type="molecule type" value="Genomic_DNA"/>
</dbReference>
<proteinExistence type="predicted"/>
<evidence type="ECO:0000313" key="2">
    <source>
        <dbReference type="Proteomes" id="UP000012429"/>
    </source>
</evidence>
<dbReference type="STRING" id="363754.RHSP_20823"/>
<dbReference type="AlphaFoldDB" id="N6U1Q0"/>
<protein>
    <submittedName>
        <fullName evidence="1">Uncharacterized protein</fullName>
    </submittedName>
</protein>
<comment type="caution">
    <text evidence="1">The sequence shown here is derived from an EMBL/GenBank/DDBJ whole genome shotgun (WGS) entry which is preliminary data.</text>
</comment>
<dbReference type="Proteomes" id="UP000012429">
    <property type="component" value="Unassembled WGS sequence"/>
</dbReference>
<sequence>MFYQIEFPTTTGFLELPLVIPAFMQHETQIFVAHQPGCRIVQQQVKLCERTRRNPIAMLDNGRRILDSNGVNSTVGLAFSQANPQECRLLLIALYQIDVARASLRQQYGGYHARKTAAAAEIDPMIGLRVELENLSAIGDMSLPKIVDRGRCY</sequence>
<reference evidence="1 2" key="1">
    <citation type="journal article" date="2012" name="BMC Genomics">
        <title>Genomic basis of broad host range and environmental adaptability of Rhizobium tropici CIAT 899 and Rhizobium sp. PRF 81 which are used in inoculants for common bean (Phaseolus vulgaris L.).</title>
        <authorList>
            <person name="Ormeno-Orrillo E."/>
            <person name="Menna P."/>
            <person name="Almeida L.G."/>
            <person name="Ollero F.J."/>
            <person name="Nicolas M.F."/>
            <person name="Pains Rodrigues E."/>
            <person name="Shigueyoshi Nakatani A."/>
            <person name="Silva Batista J.S."/>
            <person name="Oliveira Chueire L.M."/>
            <person name="Souza R.C."/>
            <person name="Ribeiro Vasconcelos A.T."/>
            <person name="Megias M."/>
            <person name="Hungria M."/>
            <person name="Martinez-Romero E."/>
        </authorList>
    </citation>
    <scope>NUCLEOTIDE SEQUENCE [LARGE SCALE GENOMIC DNA]</scope>
    <source>
        <strain evidence="1 2">PRF 81</strain>
    </source>
</reference>
<gene>
    <name evidence="1" type="ORF">RHSP_20823</name>
</gene>
<dbReference type="PATRIC" id="fig|363754.4.peg.6145"/>
<organism evidence="1 2">
    <name type="scientific">Rhizobium freirei PRF 81</name>
    <dbReference type="NCBI Taxonomy" id="363754"/>
    <lineage>
        <taxon>Bacteria</taxon>
        <taxon>Pseudomonadati</taxon>
        <taxon>Pseudomonadota</taxon>
        <taxon>Alphaproteobacteria</taxon>
        <taxon>Hyphomicrobiales</taxon>
        <taxon>Rhizobiaceae</taxon>
        <taxon>Rhizobium/Agrobacterium group</taxon>
        <taxon>Rhizobium</taxon>
    </lineage>
</organism>